<dbReference type="InterPro" id="IPR013256">
    <property type="entry name" value="Chromatin_SPT2"/>
</dbReference>
<dbReference type="OrthoDB" id="3600139at2759"/>
<feature type="region of interest" description="Disordered" evidence="3">
    <location>
        <begin position="1"/>
        <end position="105"/>
    </location>
</feature>
<keyword evidence="2" id="KW-0175">Coiled coil</keyword>
<evidence type="ECO:0000256" key="2">
    <source>
        <dbReference type="ARBA" id="ARBA00023054"/>
    </source>
</evidence>
<sequence length="324" mass="35659">MAKISDLLAQITGEPSPTMSSFPQFPKPRSDEGVRRPLDKAKASTEQPASSSKSSVDPRKPSAEFLKTKPANGSSRGPATAFNNGQPTPPSSNDVPKAPPKKGSYAEIMARGQAAQKVLGQVGKIQHKKIEKIPSRREREEMRAQRAVKIQKGMAPNSKFQKSGQISLQEGKAASKKRFKAAESVPDKKVKKAALATTGYAGTARPKPGASVRPRTSTGTSSRYTDRYGREGSGHRGSRYDDDDDEAEEEEEEEEEEELDYQSDVSSDMEAAAFEVDEEEAMAERIARREDAEALAEENRLKREKEEKKRRLIAMAKKAKPMSY</sequence>
<dbReference type="Proteomes" id="UP000054321">
    <property type="component" value="Unassembled WGS sequence"/>
</dbReference>
<proteinExistence type="inferred from homology"/>
<dbReference type="AlphaFoldDB" id="A0A0C3H2T7"/>
<feature type="compositionally biased region" description="Polar residues" evidence="3">
    <location>
        <begin position="214"/>
        <end position="223"/>
    </location>
</feature>
<feature type="compositionally biased region" description="Low complexity" evidence="3">
    <location>
        <begin position="193"/>
        <end position="204"/>
    </location>
</feature>
<feature type="compositionally biased region" description="Polar residues" evidence="3">
    <location>
        <begin position="158"/>
        <end position="168"/>
    </location>
</feature>
<name>A0A0C3H2T7_OIDMZ</name>
<dbReference type="InParanoid" id="A0A0C3H2T7"/>
<feature type="compositionally biased region" description="Basic and acidic residues" evidence="3">
    <location>
        <begin position="224"/>
        <end position="240"/>
    </location>
</feature>
<evidence type="ECO:0000256" key="1">
    <source>
        <dbReference type="ARBA" id="ARBA00006461"/>
    </source>
</evidence>
<feature type="compositionally biased region" description="Polar residues" evidence="3">
    <location>
        <begin position="44"/>
        <end position="55"/>
    </location>
</feature>
<feature type="compositionally biased region" description="Basic and acidic residues" evidence="3">
    <location>
        <begin position="28"/>
        <end position="43"/>
    </location>
</feature>
<reference evidence="4 5" key="1">
    <citation type="submission" date="2014-04" db="EMBL/GenBank/DDBJ databases">
        <authorList>
            <consortium name="DOE Joint Genome Institute"/>
            <person name="Kuo A."/>
            <person name="Martino E."/>
            <person name="Perotto S."/>
            <person name="Kohler A."/>
            <person name="Nagy L.G."/>
            <person name="Floudas D."/>
            <person name="Copeland A."/>
            <person name="Barry K.W."/>
            <person name="Cichocki N."/>
            <person name="Veneault-Fourrey C."/>
            <person name="LaButti K."/>
            <person name="Lindquist E.A."/>
            <person name="Lipzen A."/>
            <person name="Lundell T."/>
            <person name="Morin E."/>
            <person name="Murat C."/>
            <person name="Sun H."/>
            <person name="Tunlid A."/>
            <person name="Henrissat B."/>
            <person name="Grigoriev I.V."/>
            <person name="Hibbett D.S."/>
            <person name="Martin F."/>
            <person name="Nordberg H.P."/>
            <person name="Cantor M.N."/>
            <person name="Hua S.X."/>
        </authorList>
    </citation>
    <scope>NUCLEOTIDE SEQUENCE [LARGE SCALE GENOMIC DNA]</scope>
    <source>
        <strain evidence="4 5">Zn</strain>
    </source>
</reference>
<accession>A0A0C3H2T7</accession>
<protein>
    <recommendedName>
        <fullName evidence="6">SPT2 chromatin protein</fullName>
    </recommendedName>
</protein>
<feature type="compositionally biased region" description="Polar residues" evidence="3">
    <location>
        <begin position="71"/>
        <end position="94"/>
    </location>
</feature>
<evidence type="ECO:0000313" key="4">
    <source>
        <dbReference type="EMBL" id="KIM97704.1"/>
    </source>
</evidence>
<organism evidence="4 5">
    <name type="scientific">Oidiodendron maius (strain Zn)</name>
    <dbReference type="NCBI Taxonomy" id="913774"/>
    <lineage>
        <taxon>Eukaryota</taxon>
        <taxon>Fungi</taxon>
        <taxon>Dikarya</taxon>
        <taxon>Ascomycota</taxon>
        <taxon>Pezizomycotina</taxon>
        <taxon>Leotiomycetes</taxon>
        <taxon>Leotiomycetes incertae sedis</taxon>
        <taxon>Myxotrichaceae</taxon>
        <taxon>Oidiodendron</taxon>
    </lineage>
</organism>
<evidence type="ECO:0000313" key="5">
    <source>
        <dbReference type="Proteomes" id="UP000054321"/>
    </source>
</evidence>
<comment type="similarity">
    <text evidence="1">Belongs to the SPT2 family.</text>
</comment>
<keyword evidence="5" id="KW-1185">Reference proteome</keyword>
<dbReference type="STRING" id="913774.A0A0C3H2T7"/>
<dbReference type="EMBL" id="KN832881">
    <property type="protein sequence ID" value="KIM97704.1"/>
    <property type="molecule type" value="Genomic_DNA"/>
</dbReference>
<evidence type="ECO:0000256" key="3">
    <source>
        <dbReference type="SAM" id="MobiDB-lite"/>
    </source>
</evidence>
<reference evidence="5" key="2">
    <citation type="submission" date="2015-01" db="EMBL/GenBank/DDBJ databases">
        <title>Evolutionary Origins and Diversification of the Mycorrhizal Mutualists.</title>
        <authorList>
            <consortium name="DOE Joint Genome Institute"/>
            <consortium name="Mycorrhizal Genomics Consortium"/>
            <person name="Kohler A."/>
            <person name="Kuo A."/>
            <person name="Nagy L.G."/>
            <person name="Floudas D."/>
            <person name="Copeland A."/>
            <person name="Barry K.W."/>
            <person name="Cichocki N."/>
            <person name="Veneault-Fourrey C."/>
            <person name="LaButti K."/>
            <person name="Lindquist E.A."/>
            <person name="Lipzen A."/>
            <person name="Lundell T."/>
            <person name="Morin E."/>
            <person name="Murat C."/>
            <person name="Riley R."/>
            <person name="Ohm R."/>
            <person name="Sun H."/>
            <person name="Tunlid A."/>
            <person name="Henrissat B."/>
            <person name="Grigoriev I.V."/>
            <person name="Hibbett D.S."/>
            <person name="Martin F."/>
        </authorList>
    </citation>
    <scope>NUCLEOTIDE SEQUENCE [LARGE SCALE GENOMIC DNA]</scope>
    <source>
        <strain evidence="5">Zn</strain>
    </source>
</reference>
<feature type="region of interest" description="Disordered" evidence="3">
    <location>
        <begin position="133"/>
        <end position="266"/>
    </location>
</feature>
<dbReference type="SMART" id="SM00784">
    <property type="entry name" value="SPT2"/>
    <property type="match status" value="1"/>
</dbReference>
<dbReference type="HOGENOM" id="CLU_049218_0_0_1"/>
<feature type="compositionally biased region" description="Acidic residues" evidence="3">
    <location>
        <begin position="241"/>
        <end position="261"/>
    </location>
</feature>
<evidence type="ECO:0008006" key="6">
    <source>
        <dbReference type="Google" id="ProtNLM"/>
    </source>
</evidence>
<gene>
    <name evidence="4" type="ORF">OIDMADRAFT_147244</name>
</gene>
<feature type="compositionally biased region" description="Basic and acidic residues" evidence="3">
    <location>
        <begin position="133"/>
        <end position="144"/>
    </location>
</feature>
<feature type="compositionally biased region" description="Polar residues" evidence="3">
    <location>
        <begin position="13"/>
        <end position="23"/>
    </location>
</feature>